<dbReference type="Pfam" id="PF19420">
    <property type="entry name" value="DDAH_eukar"/>
    <property type="match status" value="1"/>
</dbReference>
<evidence type="ECO:0000313" key="1">
    <source>
        <dbReference type="EMBL" id="KUP09146.1"/>
    </source>
</evidence>
<dbReference type="Gene3D" id="3.75.10.10">
    <property type="entry name" value="L-arginine/glycine Amidinotransferase, Chain A"/>
    <property type="match status" value="1"/>
</dbReference>
<sequence length="284" mass="32478">MSVAYSAFDETIMTEYGKLRKVIVCPPDHMKIKDVINETQKHFLEENIDIELASKQHNDFIKVMKNNYVEVLSIRPDKKFNEQVFTRDIGFTIGETVFVANMGCDVRKGEEKELITFLSNRGISFQSLQTNEIEGGDVIVDGKDIYVGVSERTTSSSVAYLQSLLPKNNVHPLPFNKKYLHLDCVFNILSDKEALIFKPAFKKEQVEELQERFHLIEVSDEEQFTLATNVLSIGEGKVISQPINKRVNEEMRNRGFHVIEVDFSELIKSGGSFRCCSMPLLRDN</sequence>
<dbReference type="RefSeq" id="WP_059350116.1">
    <property type="nucleotide sequence ID" value="NZ_LDYG01000003.1"/>
</dbReference>
<dbReference type="PANTHER" id="PTHR47271:SF2">
    <property type="entry name" value="ARGININE DEIMINASE"/>
    <property type="match status" value="1"/>
</dbReference>
<name>A0A147KC68_9BACI</name>
<evidence type="ECO:0000313" key="2">
    <source>
        <dbReference type="Proteomes" id="UP000074108"/>
    </source>
</evidence>
<dbReference type="Proteomes" id="UP000074108">
    <property type="component" value="Unassembled WGS sequence"/>
</dbReference>
<comment type="caution">
    <text evidence="1">The sequence shown here is derived from an EMBL/GenBank/DDBJ whole genome shotgun (WGS) entry which is preliminary data.</text>
</comment>
<evidence type="ECO:0008006" key="3">
    <source>
        <dbReference type="Google" id="ProtNLM"/>
    </source>
</evidence>
<dbReference type="AlphaFoldDB" id="A0A147KC68"/>
<gene>
    <name evidence="1" type="ORF">Q75_01550</name>
</gene>
<dbReference type="GO" id="GO:0016990">
    <property type="term" value="F:arginine deiminase activity"/>
    <property type="evidence" value="ECO:0007669"/>
    <property type="project" value="TreeGrafter"/>
</dbReference>
<dbReference type="SUPFAM" id="SSF55909">
    <property type="entry name" value="Pentein"/>
    <property type="match status" value="1"/>
</dbReference>
<accession>A0A147KC68</accession>
<dbReference type="EMBL" id="LDYG01000003">
    <property type="protein sequence ID" value="KUP09146.1"/>
    <property type="molecule type" value="Genomic_DNA"/>
</dbReference>
<organism evidence="1 2">
    <name type="scientific">Bacillus coahuilensis p1.1.43</name>
    <dbReference type="NCBI Taxonomy" id="1150625"/>
    <lineage>
        <taxon>Bacteria</taxon>
        <taxon>Bacillati</taxon>
        <taxon>Bacillota</taxon>
        <taxon>Bacilli</taxon>
        <taxon>Bacillales</taxon>
        <taxon>Bacillaceae</taxon>
        <taxon>Bacillus</taxon>
    </lineage>
</organism>
<dbReference type="PATRIC" id="fig|1150625.3.peg.324"/>
<proteinExistence type="predicted"/>
<protein>
    <recommendedName>
        <fullName evidence="3">Arginine deiminase</fullName>
    </recommendedName>
</protein>
<dbReference type="PANTHER" id="PTHR47271">
    <property type="entry name" value="ARGININE DEIMINASE"/>
    <property type="match status" value="1"/>
</dbReference>
<dbReference type="GO" id="GO:0019546">
    <property type="term" value="P:L-arginine deiminase pathway"/>
    <property type="evidence" value="ECO:0007669"/>
    <property type="project" value="TreeGrafter"/>
</dbReference>
<keyword evidence="2" id="KW-1185">Reference proteome</keyword>
<dbReference type="OrthoDB" id="9814070at2"/>
<reference evidence="1 2" key="1">
    <citation type="journal article" date="2016" name="Front. Microbiol.">
        <title>Microevolution Analysis of Bacillus coahuilensis Unveils Differences in Phosphorus Acquisition Strategies and Their Regulation.</title>
        <authorList>
            <person name="Gomez-Lunar Z."/>
            <person name="Hernandez-Gonzalez I."/>
            <person name="Rodriguez-Torres M.D."/>
            <person name="Souza V."/>
            <person name="Olmedo-Alvarez G."/>
        </authorList>
    </citation>
    <scope>NUCLEOTIDE SEQUENCE [LARGE SCALE GENOMIC DNA]</scope>
    <source>
        <strain evidence="2">p1.1.43</strain>
    </source>
</reference>
<dbReference type="STRING" id="1150625.Q75_01550"/>